<dbReference type="PANTHER" id="PTHR11943:SF1">
    <property type="entry name" value="GALACTOSE-1-PHOSPHATE URIDYLYLTRANSFERASE"/>
    <property type="match status" value="1"/>
</dbReference>
<evidence type="ECO:0000256" key="1">
    <source>
        <dbReference type="ARBA" id="ARBA00001107"/>
    </source>
</evidence>
<evidence type="ECO:0000259" key="8">
    <source>
        <dbReference type="Pfam" id="PF01087"/>
    </source>
</evidence>
<dbReference type="InterPro" id="IPR019779">
    <property type="entry name" value="GalP_UDPtransf1_His-AS"/>
</dbReference>
<feature type="domain" description="Galactose-1-phosphate uridyl transferase N-terminal" evidence="8">
    <location>
        <begin position="55"/>
        <end position="237"/>
    </location>
</feature>
<dbReference type="EC" id="2.7.7.12" evidence="7"/>
<organism evidence="9 10">
    <name type="scientific">Cyanidiococcus yangmingshanensis</name>
    <dbReference type="NCBI Taxonomy" id="2690220"/>
    <lineage>
        <taxon>Eukaryota</taxon>
        <taxon>Rhodophyta</taxon>
        <taxon>Bangiophyceae</taxon>
        <taxon>Cyanidiales</taxon>
        <taxon>Cyanidiaceae</taxon>
        <taxon>Cyanidiococcus</taxon>
    </lineage>
</organism>
<comment type="similarity">
    <text evidence="7">Belongs to the galactose-1-phosphate uridylyltransferase type 1 family.</text>
</comment>
<keyword evidence="7" id="KW-0479">Metal-binding</keyword>
<comment type="pathway">
    <text evidence="2 7">Carbohydrate metabolism; galactose metabolism.</text>
</comment>
<dbReference type="GO" id="GO:0008108">
    <property type="term" value="F:UDP-glucose:hexose-1-phosphate uridylyltransferase activity"/>
    <property type="evidence" value="ECO:0007669"/>
    <property type="project" value="UniProtKB-EC"/>
</dbReference>
<dbReference type="InterPro" id="IPR036265">
    <property type="entry name" value="HIT-like_sf"/>
</dbReference>
<proteinExistence type="inferred from homology"/>
<sequence length="271" mass="30337">MSGAAKNASRLAGALRNYARLWFWESLPGTRRHDHLETRIAHLWLIRTLGLMPSFNFTEHPHRRYNPLKGEWVLCSPHRAKRPWQGAQETVPGEERPRYDPACYLCPGNARAGGAEHNPRYESTFVFTNDFPALLLDTPVDAPDADGDSVMDKPLFQARAVRGTCRVVCFSPRHDLTLAEMTQAEICRVVDTWQQQYTELAAMPEVQHVQIFENKGSAMGCSNPHPHGQIWASSFIPNEVAAELRQQASYFSATGRALLPRLCRSGAATAG</sequence>
<dbReference type="PROSITE" id="PS00117">
    <property type="entry name" value="GAL_P_UDP_TRANSF_I"/>
    <property type="match status" value="1"/>
</dbReference>
<dbReference type="UniPathway" id="UPA00214"/>
<keyword evidence="4 7" id="KW-0548">Nucleotidyltransferase</keyword>
<keyword evidence="10" id="KW-1185">Reference proteome</keyword>
<keyword evidence="3 7" id="KW-0808">Transferase</keyword>
<accession>A0A7J7INK1</accession>
<dbReference type="InterPro" id="IPR001937">
    <property type="entry name" value="GalP_UDPtransf1"/>
</dbReference>
<gene>
    <name evidence="9" type="ORF">F1559_000332</name>
</gene>
<protein>
    <recommendedName>
        <fullName evidence="7">Galactose-1-phosphate uridylyltransferase</fullName>
        <ecNumber evidence="7">2.7.7.12</ecNumber>
    </recommendedName>
</protein>
<dbReference type="NCBIfam" id="TIGR00209">
    <property type="entry name" value="galT_1"/>
    <property type="match status" value="1"/>
</dbReference>
<evidence type="ECO:0000256" key="6">
    <source>
        <dbReference type="ARBA" id="ARBA00023277"/>
    </source>
</evidence>
<evidence type="ECO:0000256" key="5">
    <source>
        <dbReference type="ARBA" id="ARBA00023144"/>
    </source>
</evidence>
<evidence type="ECO:0000256" key="2">
    <source>
        <dbReference type="ARBA" id="ARBA00004947"/>
    </source>
</evidence>
<evidence type="ECO:0000256" key="3">
    <source>
        <dbReference type="ARBA" id="ARBA00022679"/>
    </source>
</evidence>
<keyword evidence="6 7" id="KW-0119">Carbohydrate metabolism</keyword>
<dbReference type="AlphaFoldDB" id="A0A7J7INK1"/>
<comment type="catalytic activity">
    <reaction evidence="1 7">
        <text>alpha-D-galactose 1-phosphate + UDP-alpha-D-glucose = alpha-D-glucose 1-phosphate + UDP-alpha-D-galactose</text>
        <dbReference type="Rhea" id="RHEA:13989"/>
        <dbReference type="ChEBI" id="CHEBI:58336"/>
        <dbReference type="ChEBI" id="CHEBI:58601"/>
        <dbReference type="ChEBI" id="CHEBI:58885"/>
        <dbReference type="ChEBI" id="CHEBI:66914"/>
        <dbReference type="EC" id="2.7.7.12"/>
    </reaction>
</comment>
<keyword evidence="5 7" id="KW-0299">Galactose metabolism</keyword>
<evidence type="ECO:0000313" key="9">
    <source>
        <dbReference type="EMBL" id="KAF6004715.1"/>
    </source>
</evidence>
<dbReference type="EMBL" id="VWRR01000002">
    <property type="protein sequence ID" value="KAF6004715.1"/>
    <property type="molecule type" value="Genomic_DNA"/>
</dbReference>
<dbReference type="GO" id="GO:0033499">
    <property type="term" value="P:galactose catabolic process via UDP-galactose, Leloir pathway"/>
    <property type="evidence" value="ECO:0007669"/>
    <property type="project" value="TreeGrafter"/>
</dbReference>
<dbReference type="PANTHER" id="PTHR11943">
    <property type="entry name" value="GALACTOSE-1-PHOSPHATE URIDYLYLTRANSFERASE"/>
    <property type="match status" value="1"/>
</dbReference>
<dbReference type="Gene3D" id="3.30.428.10">
    <property type="entry name" value="HIT-like"/>
    <property type="match status" value="1"/>
</dbReference>
<evidence type="ECO:0000256" key="4">
    <source>
        <dbReference type="ARBA" id="ARBA00022695"/>
    </source>
</evidence>
<dbReference type="GO" id="GO:0008270">
    <property type="term" value="F:zinc ion binding"/>
    <property type="evidence" value="ECO:0007669"/>
    <property type="project" value="InterPro"/>
</dbReference>
<reference evidence="9 10" key="1">
    <citation type="journal article" date="2020" name="J. Phycol.">
        <title>Comparative genome analysis reveals Cyanidiococcus gen. nov., a new extremophilic red algal genus sister to Cyanidioschyzon (Cyanidioschyzonaceae, Rhodophyta).</title>
        <authorList>
            <person name="Liu S.-L."/>
            <person name="Chiang Y.-R."/>
            <person name="Yoon H.S."/>
            <person name="Fu H.-Y."/>
        </authorList>
    </citation>
    <scope>NUCLEOTIDE SEQUENCE [LARGE SCALE GENOMIC DNA]</scope>
    <source>
        <strain evidence="9 10">THAL066</strain>
    </source>
</reference>
<dbReference type="Pfam" id="PF01087">
    <property type="entry name" value="GalP_UDP_transf"/>
    <property type="match status" value="1"/>
</dbReference>
<dbReference type="FunFam" id="3.30.428.10:FF:000002">
    <property type="entry name" value="Galactose-1-phosphate uridylyltransferase"/>
    <property type="match status" value="1"/>
</dbReference>
<dbReference type="OrthoDB" id="418412at2759"/>
<evidence type="ECO:0000256" key="7">
    <source>
        <dbReference type="RuleBase" id="RU000506"/>
    </source>
</evidence>
<evidence type="ECO:0000313" key="10">
    <source>
        <dbReference type="Proteomes" id="UP000530660"/>
    </source>
</evidence>
<dbReference type="SUPFAM" id="SSF54197">
    <property type="entry name" value="HIT-like"/>
    <property type="match status" value="1"/>
</dbReference>
<dbReference type="Proteomes" id="UP000530660">
    <property type="component" value="Unassembled WGS sequence"/>
</dbReference>
<name>A0A7J7INK1_9RHOD</name>
<comment type="caution">
    <text evidence="9">The sequence shown here is derived from an EMBL/GenBank/DDBJ whole genome shotgun (WGS) entry which is preliminary data.</text>
</comment>
<dbReference type="InterPro" id="IPR005849">
    <property type="entry name" value="GalP_Utransf_N"/>
</dbReference>
<dbReference type="GO" id="GO:0005737">
    <property type="term" value="C:cytoplasm"/>
    <property type="evidence" value="ECO:0007669"/>
    <property type="project" value="TreeGrafter"/>
</dbReference>